<proteinExistence type="predicted"/>
<sequence length="155" mass="17569">MLTIVLDKDLECTIVYVRCDSGYDGYHETHLIVTVYSELVPSRFCRQNEDKAAELETSICDVKYHVSLALSMIPMGSSGDVSRRFTMIRWPPLPSPTPLSAAATKRRRLRGRTCSDHLVEEIPFVTNSSALLVQIDEGDVFPVVDRIRRCTTTYR</sequence>
<organism evidence="1 2">
    <name type="scientific">Dorcoceras hygrometricum</name>
    <dbReference type="NCBI Taxonomy" id="472368"/>
    <lineage>
        <taxon>Eukaryota</taxon>
        <taxon>Viridiplantae</taxon>
        <taxon>Streptophyta</taxon>
        <taxon>Embryophyta</taxon>
        <taxon>Tracheophyta</taxon>
        <taxon>Spermatophyta</taxon>
        <taxon>Magnoliopsida</taxon>
        <taxon>eudicotyledons</taxon>
        <taxon>Gunneridae</taxon>
        <taxon>Pentapetalae</taxon>
        <taxon>asterids</taxon>
        <taxon>lamiids</taxon>
        <taxon>Lamiales</taxon>
        <taxon>Gesneriaceae</taxon>
        <taxon>Didymocarpoideae</taxon>
        <taxon>Trichosporeae</taxon>
        <taxon>Loxocarpinae</taxon>
        <taxon>Dorcoceras</taxon>
    </lineage>
</organism>
<keyword evidence="2" id="KW-1185">Reference proteome</keyword>
<dbReference type="EMBL" id="KQ987482">
    <property type="protein sequence ID" value="KZV57148.1"/>
    <property type="molecule type" value="Genomic_DNA"/>
</dbReference>
<name>A0A2Z7DI50_9LAMI</name>
<dbReference type="Proteomes" id="UP000250235">
    <property type="component" value="Unassembled WGS sequence"/>
</dbReference>
<dbReference type="AlphaFoldDB" id="A0A2Z7DI50"/>
<protein>
    <submittedName>
        <fullName evidence="1">Uncharacterized protein</fullName>
    </submittedName>
</protein>
<evidence type="ECO:0000313" key="1">
    <source>
        <dbReference type="EMBL" id="KZV57148.1"/>
    </source>
</evidence>
<reference evidence="1 2" key="1">
    <citation type="journal article" date="2015" name="Proc. Natl. Acad. Sci. U.S.A.">
        <title>The resurrection genome of Boea hygrometrica: A blueprint for survival of dehydration.</title>
        <authorList>
            <person name="Xiao L."/>
            <person name="Yang G."/>
            <person name="Zhang L."/>
            <person name="Yang X."/>
            <person name="Zhao S."/>
            <person name="Ji Z."/>
            <person name="Zhou Q."/>
            <person name="Hu M."/>
            <person name="Wang Y."/>
            <person name="Chen M."/>
            <person name="Xu Y."/>
            <person name="Jin H."/>
            <person name="Xiao X."/>
            <person name="Hu G."/>
            <person name="Bao F."/>
            <person name="Hu Y."/>
            <person name="Wan P."/>
            <person name="Li L."/>
            <person name="Deng X."/>
            <person name="Kuang T."/>
            <person name="Xiang C."/>
            <person name="Zhu J.K."/>
            <person name="Oliver M.J."/>
            <person name="He Y."/>
        </authorList>
    </citation>
    <scope>NUCLEOTIDE SEQUENCE [LARGE SCALE GENOMIC DNA]</scope>
    <source>
        <strain evidence="2">cv. XS01</strain>
    </source>
</reference>
<gene>
    <name evidence="1" type="ORF">F511_40812</name>
</gene>
<accession>A0A2Z7DI50</accession>
<evidence type="ECO:0000313" key="2">
    <source>
        <dbReference type="Proteomes" id="UP000250235"/>
    </source>
</evidence>